<feature type="non-terminal residue" evidence="1">
    <location>
        <position position="1"/>
    </location>
</feature>
<evidence type="ECO:0000313" key="1">
    <source>
        <dbReference type="EMBL" id="EFK96872.1"/>
    </source>
</evidence>
<dbReference type="AlphaFoldDB" id="D9PHU2"/>
<sequence length="154" mass="16929">ALGSSETNVTINVYRRYNTITAWEAACPANLVTDSKVWKGVCYREGAFDEKPEIDGTTTDKTHFIWLTVAQNQRHRGIAGTGAAVKNSTGGFYALINVYDPNVRVEWLELYGYGGATNLYGVRTNNANGTRSSLTICWFMTSISCMTFPAAPLL</sequence>
<reference evidence="1" key="1">
    <citation type="submission" date="2010-07" db="EMBL/GenBank/DDBJ databases">
        <authorList>
            <consortium name="CONSOLIDER consortium CSD2007-00005"/>
            <person name="Guazzaroni M.-E."/>
            <person name="Richter M."/>
            <person name="Garcia-Salamanca A."/>
            <person name="Yarza P."/>
            <person name="Ferrer M."/>
        </authorList>
    </citation>
    <scope>NUCLEOTIDE SEQUENCE</scope>
</reference>
<gene>
    <name evidence="1" type="ORF">LDC_1094</name>
</gene>
<name>D9PHU2_9ZZZZ</name>
<dbReference type="EMBL" id="ADZX01000392">
    <property type="protein sequence ID" value="EFK96872.1"/>
    <property type="molecule type" value="Genomic_DNA"/>
</dbReference>
<reference evidence="1" key="2">
    <citation type="journal article" date="2011" name="Microb. Ecol.">
        <title>Taxonomic and Functional Metagenomic Profiling of the Microbial Community in the Anoxic Sediment of a Sub-saline Shallow Lake (Laguna de Carrizo, Central Spain).</title>
        <authorList>
            <person name="Ferrer M."/>
            <person name="Guazzaroni M.E."/>
            <person name="Richter M."/>
            <person name="Garcia-Salamanca A."/>
            <person name="Yarza P."/>
            <person name="Suarez-Suarez A."/>
            <person name="Solano J."/>
            <person name="Alcaide M."/>
            <person name="van Dillewijn P."/>
            <person name="Molina-Henares M.A."/>
            <person name="Lopez-Cortes N."/>
            <person name="Al-Ramahi Y."/>
            <person name="Guerrero C."/>
            <person name="Acosta A."/>
            <person name="de Eugenio L.I."/>
            <person name="Martinez V."/>
            <person name="Marques S."/>
            <person name="Rojo F."/>
            <person name="Santero E."/>
            <person name="Genilloud O."/>
            <person name="Perez-Perez J."/>
            <person name="Rossello-Mora R."/>
            <person name="Ramos J.L."/>
        </authorList>
    </citation>
    <scope>NUCLEOTIDE SEQUENCE</scope>
</reference>
<proteinExistence type="predicted"/>
<comment type="caution">
    <text evidence="1">The sequence shown here is derived from an EMBL/GenBank/DDBJ whole genome shotgun (WGS) entry which is preliminary data.</text>
</comment>
<organism evidence="1">
    <name type="scientific">sediment metagenome</name>
    <dbReference type="NCBI Taxonomy" id="749907"/>
    <lineage>
        <taxon>unclassified sequences</taxon>
        <taxon>metagenomes</taxon>
        <taxon>ecological metagenomes</taxon>
    </lineage>
</organism>
<accession>D9PHU2</accession>
<protein>
    <submittedName>
        <fullName evidence="1">Uncharacterized protein</fullName>
    </submittedName>
</protein>